<dbReference type="STRING" id="695939.SAMN00790413_01214"/>
<sequence>MRFPPRPEPVSLLPALLGLNRLRSGSIGVCIRRGVKPPKRRGRNRMIRTPDRRCSGCGRTAWENRASRSRFRCAACGHQGSADLSAARAALARLHGGQRGRALQLGMSFGCRR</sequence>
<dbReference type="AlphaFoldDB" id="A0A1W1VEI6"/>
<proteinExistence type="predicted"/>
<reference evidence="1 2" key="1">
    <citation type="submission" date="2017-04" db="EMBL/GenBank/DDBJ databases">
        <authorList>
            <person name="Afonso C.L."/>
            <person name="Miller P.J."/>
            <person name="Scott M.A."/>
            <person name="Spackman E."/>
            <person name="Goraichik I."/>
            <person name="Dimitrov K.M."/>
            <person name="Suarez D.L."/>
            <person name="Swayne D.E."/>
        </authorList>
    </citation>
    <scope>NUCLEOTIDE SEQUENCE [LARGE SCALE GENOMIC DNA]</scope>
    <source>
        <strain evidence="1 2">KR-140</strain>
    </source>
</reference>
<protein>
    <recommendedName>
        <fullName evidence="3">Transposase</fullName>
    </recommendedName>
</protein>
<dbReference type="Proteomes" id="UP000192582">
    <property type="component" value="Unassembled WGS sequence"/>
</dbReference>
<gene>
    <name evidence="1" type="ORF">SAMN00790413_01214</name>
</gene>
<dbReference type="EMBL" id="FWWU01000009">
    <property type="protein sequence ID" value="SMB91610.1"/>
    <property type="molecule type" value="Genomic_DNA"/>
</dbReference>
<accession>A0A1W1VEI6</accession>
<organism evidence="1 2">
    <name type="scientific">Deinococcus hopiensis KR-140</name>
    <dbReference type="NCBI Taxonomy" id="695939"/>
    <lineage>
        <taxon>Bacteria</taxon>
        <taxon>Thermotogati</taxon>
        <taxon>Deinococcota</taxon>
        <taxon>Deinococci</taxon>
        <taxon>Deinococcales</taxon>
        <taxon>Deinococcaceae</taxon>
        <taxon>Deinococcus</taxon>
    </lineage>
</organism>
<evidence type="ECO:0008006" key="3">
    <source>
        <dbReference type="Google" id="ProtNLM"/>
    </source>
</evidence>
<keyword evidence="2" id="KW-1185">Reference proteome</keyword>
<evidence type="ECO:0000313" key="2">
    <source>
        <dbReference type="Proteomes" id="UP000192582"/>
    </source>
</evidence>
<evidence type="ECO:0000313" key="1">
    <source>
        <dbReference type="EMBL" id="SMB91610.1"/>
    </source>
</evidence>
<name>A0A1W1VEI6_9DEIO</name>